<dbReference type="OrthoDB" id="5368679at2"/>
<dbReference type="AlphaFoldDB" id="A0A3N4MSV5"/>
<evidence type="ECO:0000256" key="1">
    <source>
        <dbReference type="SAM" id="SignalP"/>
    </source>
</evidence>
<keyword evidence="1" id="KW-0732">Signal</keyword>
<keyword evidence="3" id="KW-1185">Reference proteome</keyword>
<dbReference type="RefSeq" id="WP_123804710.1">
    <property type="nucleotide sequence ID" value="NZ_RPFL01000032.1"/>
</dbReference>
<name>A0A3N4MSV5_9NEIS</name>
<dbReference type="EMBL" id="RPFL01000032">
    <property type="protein sequence ID" value="RPD84837.1"/>
    <property type="molecule type" value="Genomic_DNA"/>
</dbReference>
<evidence type="ECO:0008006" key="4">
    <source>
        <dbReference type="Google" id="ProtNLM"/>
    </source>
</evidence>
<feature type="chain" id="PRO_5018188509" description="Adhesin" evidence="1">
    <location>
        <begin position="21"/>
        <end position="87"/>
    </location>
</feature>
<organism evidence="2 3">
    <name type="scientific">Neisseria weixii</name>
    <dbReference type="NCBI Taxonomy" id="1853276"/>
    <lineage>
        <taxon>Bacteria</taxon>
        <taxon>Pseudomonadati</taxon>
        <taxon>Pseudomonadota</taxon>
        <taxon>Betaproteobacteria</taxon>
        <taxon>Neisseriales</taxon>
        <taxon>Neisseriaceae</taxon>
        <taxon>Neisseria</taxon>
    </lineage>
</organism>
<feature type="signal peptide" evidence="1">
    <location>
        <begin position="1"/>
        <end position="20"/>
    </location>
</feature>
<reference evidence="2 3" key="1">
    <citation type="submission" date="2018-11" db="EMBL/GenBank/DDBJ databases">
        <title>Neisseria weixii sp. nov. isolated from the rectal contents of plateau pika (Ochotona cruzoniae).</title>
        <authorList>
            <person name="Zhang G."/>
        </authorList>
    </citation>
    <scope>NUCLEOTIDE SEQUENCE [LARGE SCALE GENOMIC DNA]</scope>
    <source>
        <strain evidence="2 3">10009</strain>
    </source>
</reference>
<evidence type="ECO:0000313" key="3">
    <source>
        <dbReference type="Proteomes" id="UP000272412"/>
    </source>
</evidence>
<comment type="caution">
    <text evidence="2">The sequence shown here is derived from an EMBL/GenBank/DDBJ whole genome shotgun (WGS) entry which is preliminary data.</text>
</comment>
<evidence type="ECO:0000313" key="2">
    <source>
        <dbReference type="EMBL" id="RPD84837.1"/>
    </source>
</evidence>
<proteinExistence type="predicted"/>
<sequence length="87" mass="9958">MKTKLFCLCILGCLSGTAQAEYYKLTVKKISSNLYATSAGVFIQTKYCYAGSSFEEEAILKYEKYSYDNELIFIESNDKCDVEKVFR</sequence>
<protein>
    <recommendedName>
        <fullName evidence="4">Adhesin</fullName>
    </recommendedName>
</protein>
<gene>
    <name evidence="2" type="ORF">EGK74_10415</name>
</gene>
<dbReference type="Proteomes" id="UP000272412">
    <property type="component" value="Unassembled WGS sequence"/>
</dbReference>
<accession>A0A3N4MSV5</accession>